<evidence type="ECO:0000313" key="1">
    <source>
        <dbReference type="EMBL" id="KAA1102233.1"/>
    </source>
</evidence>
<name>A0A5B0PMY5_PUCGR</name>
<organism evidence="1 2">
    <name type="scientific">Puccinia graminis f. sp. tritici</name>
    <dbReference type="NCBI Taxonomy" id="56615"/>
    <lineage>
        <taxon>Eukaryota</taxon>
        <taxon>Fungi</taxon>
        <taxon>Dikarya</taxon>
        <taxon>Basidiomycota</taxon>
        <taxon>Pucciniomycotina</taxon>
        <taxon>Pucciniomycetes</taxon>
        <taxon>Pucciniales</taxon>
        <taxon>Pucciniaceae</taxon>
        <taxon>Puccinia</taxon>
    </lineage>
</organism>
<sequence>MRYRSSCPDTVCCDTIPWVSDWVGDPIHPFSIPGIVQAIRSDKSADTGSDRICYIVDLSKTDISS</sequence>
<gene>
    <name evidence="1" type="ORF">PGTUg99_004436</name>
</gene>
<dbReference type="EMBL" id="VDEP01000338">
    <property type="protein sequence ID" value="KAA1102233.1"/>
    <property type="molecule type" value="Genomic_DNA"/>
</dbReference>
<accession>A0A5B0PMY5</accession>
<comment type="caution">
    <text evidence="1">The sequence shown here is derived from an EMBL/GenBank/DDBJ whole genome shotgun (WGS) entry which is preliminary data.</text>
</comment>
<dbReference type="AlphaFoldDB" id="A0A5B0PMY5"/>
<reference evidence="1 2" key="1">
    <citation type="submission" date="2019-05" db="EMBL/GenBank/DDBJ databases">
        <title>Emergence of the Ug99 lineage of the wheat stem rust pathogen through somatic hybridization.</title>
        <authorList>
            <person name="Li F."/>
            <person name="Upadhyaya N.M."/>
            <person name="Sperschneider J."/>
            <person name="Matny O."/>
            <person name="Nguyen-Phuc H."/>
            <person name="Mago R."/>
            <person name="Raley C."/>
            <person name="Miller M.E."/>
            <person name="Silverstein K.A.T."/>
            <person name="Henningsen E."/>
            <person name="Hirsch C.D."/>
            <person name="Visser B."/>
            <person name="Pretorius Z.A."/>
            <person name="Steffenson B.J."/>
            <person name="Schwessinger B."/>
            <person name="Dodds P.N."/>
            <person name="Figueroa M."/>
        </authorList>
    </citation>
    <scope>NUCLEOTIDE SEQUENCE [LARGE SCALE GENOMIC DNA]</scope>
    <source>
        <strain evidence="1 2">Ug99</strain>
    </source>
</reference>
<proteinExistence type="predicted"/>
<dbReference type="Proteomes" id="UP000325313">
    <property type="component" value="Unassembled WGS sequence"/>
</dbReference>
<evidence type="ECO:0000313" key="2">
    <source>
        <dbReference type="Proteomes" id="UP000325313"/>
    </source>
</evidence>
<protein>
    <submittedName>
        <fullName evidence="1">Uncharacterized protein</fullName>
    </submittedName>
</protein>